<dbReference type="InterPro" id="IPR007361">
    <property type="entry name" value="DUF427"/>
</dbReference>
<proteinExistence type="predicted"/>
<dbReference type="Gene3D" id="2.170.150.40">
    <property type="entry name" value="Domain of unknown function (DUF427)"/>
    <property type="match status" value="1"/>
</dbReference>
<protein>
    <submittedName>
        <fullName evidence="2">DUF427 domain-containing protein</fullName>
    </submittedName>
</protein>
<dbReference type="RefSeq" id="WP_166189724.1">
    <property type="nucleotide sequence ID" value="NZ_CP049811.1"/>
</dbReference>
<sequence>MVEKHITIVEASEPWTVRTAGAIIAESANALQLIEGDNPAVIYFPRADIAMAFLDPSDKTTHCPHKGEAEYFSIVTKSGTLVDVAWSYPQPNEGVEQIAGHIAFHTDRVTVERF</sequence>
<evidence type="ECO:0000313" key="2">
    <source>
        <dbReference type="EMBL" id="QIK40352.1"/>
    </source>
</evidence>
<dbReference type="KEGG" id="mon:G8E03_05960"/>
<dbReference type="PANTHER" id="PTHR34310:SF9">
    <property type="entry name" value="BLR5716 PROTEIN"/>
    <property type="match status" value="1"/>
</dbReference>
<dbReference type="Proteomes" id="UP000500791">
    <property type="component" value="Chromosome"/>
</dbReference>
<evidence type="ECO:0000313" key="3">
    <source>
        <dbReference type="Proteomes" id="UP000500791"/>
    </source>
</evidence>
<dbReference type="PANTHER" id="PTHR34310">
    <property type="entry name" value="DUF427 DOMAIN PROTEIN (AFU_ORTHOLOGUE AFUA_3G02220)"/>
    <property type="match status" value="1"/>
</dbReference>
<feature type="domain" description="DUF427" evidence="1">
    <location>
        <begin position="16"/>
        <end position="106"/>
    </location>
</feature>
<dbReference type="EMBL" id="CP049811">
    <property type="protein sequence ID" value="QIK40352.1"/>
    <property type="molecule type" value="Genomic_DNA"/>
</dbReference>
<evidence type="ECO:0000259" key="1">
    <source>
        <dbReference type="Pfam" id="PF04248"/>
    </source>
</evidence>
<gene>
    <name evidence="2" type="ORF">G8E03_05960</name>
</gene>
<dbReference type="Pfam" id="PF04248">
    <property type="entry name" value="NTP_transf_9"/>
    <property type="match status" value="1"/>
</dbReference>
<keyword evidence="3" id="KW-1185">Reference proteome</keyword>
<dbReference type="AlphaFoldDB" id="A0A6G7VK85"/>
<dbReference type="InterPro" id="IPR038694">
    <property type="entry name" value="DUF427_sf"/>
</dbReference>
<organism evidence="2 3">
    <name type="scientific">Pontivivens nitratireducens</name>
    <dbReference type="NCBI Taxonomy" id="2758038"/>
    <lineage>
        <taxon>Bacteria</taxon>
        <taxon>Pseudomonadati</taxon>
        <taxon>Pseudomonadota</taxon>
        <taxon>Alphaproteobacteria</taxon>
        <taxon>Rhodobacterales</taxon>
        <taxon>Paracoccaceae</taxon>
        <taxon>Pontivivens</taxon>
    </lineage>
</organism>
<accession>A0A6G7VK85</accession>
<reference evidence="2 3" key="1">
    <citation type="submission" date="2020-03" db="EMBL/GenBank/DDBJ databases">
        <title>Complete genome sequence of Monaibacterium sp. ALG8 with diverse plasmids.</title>
        <authorList>
            <person name="Sun C."/>
        </authorList>
    </citation>
    <scope>NUCLEOTIDE SEQUENCE [LARGE SCALE GENOMIC DNA]</scope>
    <source>
        <strain evidence="2 3">ALG8</strain>
    </source>
</reference>
<name>A0A6G7VK85_9RHOB</name>